<accession>A0ABT5SSF1</accession>
<comment type="caution">
    <text evidence="5">The sequence shown here is derived from an EMBL/GenBank/DDBJ whole genome shotgun (WGS) entry which is preliminary data.</text>
</comment>
<evidence type="ECO:0000256" key="1">
    <source>
        <dbReference type="ARBA" id="ARBA00009013"/>
    </source>
</evidence>
<evidence type="ECO:0000313" key="6">
    <source>
        <dbReference type="Proteomes" id="UP001300763"/>
    </source>
</evidence>
<organism evidence="5 6">
    <name type="scientific">Actinomycetospora lemnae</name>
    <dbReference type="NCBI Taxonomy" id="3019891"/>
    <lineage>
        <taxon>Bacteria</taxon>
        <taxon>Bacillati</taxon>
        <taxon>Actinomycetota</taxon>
        <taxon>Actinomycetes</taxon>
        <taxon>Pseudonocardiales</taxon>
        <taxon>Pseudonocardiaceae</taxon>
        <taxon>Actinomycetospora</taxon>
    </lineage>
</organism>
<feature type="domain" description="STAS" evidence="4">
    <location>
        <begin position="25"/>
        <end position="132"/>
    </location>
</feature>
<name>A0ABT5SSF1_9PSEU</name>
<gene>
    <name evidence="5" type="ORF">PGB27_08580</name>
</gene>
<protein>
    <recommendedName>
        <fullName evidence="2">Anti-sigma factor antagonist</fullName>
    </recommendedName>
</protein>
<dbReference type="Pfam" id="PF01740">
    <property type="entry name" value="STAS"/>
    <property type="match status" value="1"/>
</dbReference>
<evidence type="ECO:0000256" key="2">
    <source>
        <dbReference type="RuleBase" id="RU003749"/>
    </source>
</evidence>
<evidence type="ECO:0000259" key="4">
    <source>
        <dbReference type="PROSITE" id="PS50801"/>
    </source>
</evidence>
<dbReference type="PANTHER" id="PTHR33495:SF2">
    <property type="entry name" value="ANTI-SIGMA FACTOR ANTAGONIST TM_1081-RELATED"/>
    <property type="match status" value="1"/>
</dbReference>
<dbReference type="Gene3D" id="3.30.750.24">
    <property type="entry name" value="STAS domain"/>
    <property type="match status" value="1"/>
</dbReference>
<dbReference type="InterPro" id="IPR036513">
    <property type="entry name" value="STAS_dom_sf"/>
</dbReference>
<dbReference type="Proteomes" id="UP001300763">
    <property type="component" value="Unassembled WGS sequence"/>
</dbReference>
<feature type="region of interest" description="Disordered" evidence="3">
    <location>
        <begin position="1"/>
        <end position="21"/>
    </location>
</feature>
<dbReference type="PANTHER" id="PTHR33495">
    <property type="entry name" value="ANTI-SIGMA FACTOR ANTAGONIST TM_1081-RELATED-RELATED"/>
    <property type="match status" value="1"/>
</dbReference>
<dbReference type="EMBL" id="JAQZAO010000003">
    <property type="protein sequence ID" value="MDD7965405.1"/>
    <property type="molecule type" value="Genomic_DNA"/>
</dbReference>
<reference evidence="5 6" key="1">
    <citation type="submission" date="2023-02" db="EMBL/GenBank/DDBJ databases">
        <title>Genome sequencing required for Actinomycetospora new species description.</title>
        <authorList>
            <person name="Saimee Y."/>
            <person name="Duangmal K."/>
        </authorList>
    </citation>
    <scope>NUCLEOTIDE SEQUENCE [LARGE SCALE GENOMIC DNA]</scope>
    <source>
        <strain evidence="5 6">DW7H6</strain>
    </source>
</reference>
<proteinExistence type="inferred from homology"/>
<keyword evidence="6" id="KW-1185">Reference proteome</keyword>
<evidence type="ECO:0000313" key="5">
    <source>
        <dbReference type="EMBL" id="MDD7965405.1"/>
    </source>
</evidence>
<comment type="similarity">
    <text evidence="1 2">Belongs to the anti-sigma-factor antagonist family.</text>
</comment>
<dbReference type="InterPro" id="IPR003658">
    <property type="entry name" value="Anti-sigma_ant"/>
</dbReference>
<dbReference type="PROSITE" id="PS50801">
    <property type="entry name" value="STAS"/>
    <property type="match status" value="1"/>
</dbReference>
<evidence type="ECO:0000256" key="3">
    <source>
        <dbReference type="SAM" id="MobiDB-lite"/>
    </source>
</evidence>
<dbReference type="NCBIfam" id="TIGR00377">
    <property type="entry name" value="ant_ant_sig"/>
    <property type="match status" value="1"/>
</dbReference>
<dbReference type="CDD" id="cd07043">
    <property type="entry name" value="STAS_anti-anti-sigma_factors"/>
    <property type="match status" value="1"/>
</dbReference>
<feature type="compositionally biased region" description="Low complexity" evidence="3">
    <location>
        <begin position="8"/>
        <end position="19"/>
    </location>
</feature>
<dbReference type="InterPro" id="IPR002645">
    <property type="entry name" value="STAS_dom"/>
</dbReference>
<dbReference type="SUPFAM" id="SSF52091">
    <property type="entry name" value="SpoIIaa-like"/>
    <property type="match status" value="1"/>
</dbReference>
<sequence>MPIPPRTGPGTTSPRPTLTVHHPRPDRVLVRVHGDVDLDTVDDLRRALTDGVGSDTVGGRAPDVVVCDLGGVTFLGAIGVGALVEADETARRCGARLVLVATTRPVVRVLRMCGLDRQLPIVSRLADVLDQAHVSGLPEVPAPRDAS</sequence>